<evidence type="ECO:0000313" key="2">
    <source>
        <dbReference type="Proteomes" id="UP001152607"/>
    </source>
</evidence>
<dbReference type="AlphaFoldDB" id="A0A9W4UCQ8"/>
<evidence type="ECO:0000313" key="1">
    <source>
        <dbReference type="EMBL" id="CAI6333610.1"/>
    </source>
</evidence>
<proteinExistence type="predicted"/>
<comment type="caution">
    <text evidence="1">The sequence shown here is derived from an EMBL/GenBank/DDBJ whole genome shotgun (WGS) entry which is preliminary data.</text>
</comment>
<keyword evidence="2" id="KW-1185">Reference proteome</keyword>
<gene>
    <name evidence="1" type="ORF">PDIGIT_LOCUS6658</name>
</gene>
<name>A0A9W4UCQ8_9PLEO</name>
<sequence length="73" mass="8336">MHMLEYTKFGSCSRQSQFDAWDLGAMRTLLYQGHCHQQTIVPGPLSSTDRTCISVPTITSPLILYRFTLIRSQ</sequence>
<reference evidence="1" key="1">
    <citation type="submission" date="2023-01" db="EMBL/GenBank/DDBJ databases">
        <authorList>
            <person name="Van Ghelder C."/>
            <person name="Rancurel C."/>
        </authorList>
    </citation>
    <scope>NUCLEOTIDE SEQUENCE</scope>
    <source>
        <strain evidence="1">CNCM I-4278</strain>
    </source>
</reference>
<dbReference type="Proteomes" id="UP001152607">
    <property type="component" value="Unassembled WGS sequence"/>
</dbReference>
<protein>
    <submittedName>
        <fullName evidence="1">Uncharacterized protein</fullName>
    </submittedName>
</protein>
<accession>A0A9W4UCQ8</accession>
<dbReference type="EMBL" id="CAOQHR010000004">
    <property type="protein sequence ID" value="CAI6333610.1"/>
    <property type="molecule type" value="Genomic_DNA"/>
</dbReference>
<organism evidence="1 2">
    <name type="scientific">Periconia digitata</name>
    <dbReference type="NCBI Taxonomy" id="1303443"/>
    <lineage>
        <taxon>Eukaryota</taxon>
        <taxon>Fungi</taxon>
        <taxon>Dikarya</taxon>
        <taxon>Ascomycota</taxon>
        <taxon>Pezizomycotina</taxon>
        <taxon>Dothideomycetes</taxon>
        <taxon>Pleosporomycetidae</taxon>
        <taxon>Pleosporales</taxon>
        <taxon>Massarineae</taxon>
        <taxon>Periconiaceae</taxon>
        <taxon>Periconia</taxon>
    </lineage>
</organism>